<dbReference type="AlphaFoldDB" id="A0A218ULK3"/>
<feature type="signal peptide" evidence="1">
    <location>
        <begin position="1"/>
        <end position="25"/>
    </location>
</feature>
<reference evidence="2 3" key="1">
    <citation type="submission" date="2017-05" db="EMBL/GenBank/DDBJ databases">
        <title>Genome of assembly of the Bengalese finch, Lonchura striata domestica.</title>
        <authorList>
            <person name="Colquitt B.M."/>
            <person name="Brainard M.S."/>
        </authorList>
    </citation>
    <scope>NUCLEOTIDE SEQUENCE [LARGE SCALE GENOMIC DNA]</scope>
    <source>
        <strain evidence="2">White83orange57</strain>
    </source>
</reference>
<sequence>MSGPQRSSLLCQLFASGLMGCVVRTWPTSLESWEGGFCTAGHRERMRMSIQSLMREELLGWSLQTHTGLTCKAFIDFQEL</sequence>
<comment type="caution">
    <text evidence="2">The sequence shown here is derived from an EMBL/GenBank/DDBJ whole genome shotgun (WGS) entry which is preliminary data.</text>
</comment>
<evidence type="ECO:0000313" key="3">
    <source>
        <dbReference type="Proteomes" id="UP000197619"/>
    </source>
</evidence>
<gene>
    <name evidence="2" type="ORF">RLOC_00010882</name>
</gene>
<dbReference type="PROSITE" id="PS51257">
    <property type="entry name" value="PROKAR_LIPOPROTEIN"/>
    <property type="match status" value="1"/>
</dbReference>
<evidence type="ECO:0008006" key="4">
    <source>
        <dbReference type="Google" id="ProtNLM"/>
    </source>
</evidence>
<dbReference type="EMBL" id="MUZQ01000231">
    <property type="protein sequence ID" value="OWK54657.1"/>
    <property type="molecule type" value="Genomic_DNA"/>
</dbReference>
<accession>A0A218ULK3</accession>
<feature type="chain" id="PRO_5012148929" description="Secreted protein" evidence="1">
    <location>
        <begin position="26"/>
        <end position="80"/>
    </location>
</feature>
<organism evidence="2 3">
    <name type="scientific">Lonchura striata</name>
    <name type="common">white-rumped munia</name>
    <dbReference type="NCBI Taxonomy" id="40157"/>
    <lineage>
        <taxon>Eukaryota</taxon>
        <taxon>Metazoa</taxon>
        <taxon>Chordata</taxon>
        <taxon>Craniata</taxon>
        <taxon>Vertebrata</taxon>
        <taxon>Euteleostomi</taxon>
        <taxon>Archelosauria</taxon>
        <taxon>Archosauria</taxon>
        <taxon>Dinosauria</taxon>
        <taxon>Saurischia</taxon>
        <taxon>Theropoda</taxon>
        <taxon>Coelurosauria</taxon>
        <taxon>Aves</taxon>
        <taxon>Neognathae</taxon>
        <taxon>Neoaves</taxon>
        <taxon>Telluraves</taxon>
        <taxon>Australaves</taxon>
        <taxon>Passeriformes</taxon>
        <taxon>Passeroidea</taxon>
        <taxon>Estrildidae</taxon>
        <taxon>Estrildinae</taxon>
        <taxon>Lonchura</taxon>
    </lineage>
</organism>
<keyword evidence="3" id="KW-1185">Reference proteome</keyword>
<dbReference type="Proteomes" id="UP000197619">
    <property type="component" value="Unassembled WGS sequence"/>
</dbReference>
<protein>
    <recommendedName>
        <fullName evidence="4">Secreted protein</fullName>
    </recommendedName>
</protein>
<keyword evidence="1" id="KW-0732">Signal</keyword>
<proteinExistence type="predicted"/>
<evidence type="ECO:0000313" key="2">
    <source>
        <dbReference type="EMBL" id="OWK54657.1"/>
    </source>
</evidence>
<evidence type="ECO:0000256" key="1">
    <source>
        <dbReference type="SAM" id="SignalP"/>
    </source>
</evidence>
<name>A0A218ULK3_9PASE</name>